<accession>A0A401Z858</accession>
<proteinExistence type="predicted"/>
<keyword evidence="3" id="KW-1185">Reference proteome</keyword>
<gene>
    <name evidence="2" type="ORF">KDAU_03270</name>
</gene>
<organism evidence="2 3">
    <name type="scientific">Dictyobacter aurantiacus</name>
    <dbReference type="NCBI Taxonomy" id="1936993"/>
    <lineage>
        <taxon>Bacteria</taxon>
        <taxon>Bacillati</taxon>
        <taxon>Chloroflexota</taxon>
        <taxon>Ktedonobacteria</taxon>
        <taxon>Ktedonobacterales</taxon>
        <taxon>Dictyobacteraceae</taxon>
        <taxon>Dictyobacter</taxon>
    </lineage>
</organism>
<evidence type="ECO:0000313" key="3">
    <source>
        <dbReference type="Proteomes" id="UP000287224"/>
    </source>
</evidence>
<comment type="caution">
    <text evidence="2">The sequence shown here is derived from an EMBL/GenBank/DDBJ whole genome shotgun (WGS) entry which is preliminary data.</text>
</comment>
<dbReference type="Proteomes" id="UP000287224">
    <property type="component" value="Unassembled WGS sequence"/>
</dbReference>
<name>A0A401Z858_9CHLR</name>
<reference evidence="3" key="1">
    <citation type="submission" date="2018-12" db="EMBL/GenBank/DDBJ databases">
        <title>Tengunoibacter tsumagoiensis gen. nov., sp. nov., Dictyobacter kobayashii sp. nov., D. alpinus sp. nov., and D. joshuensis sp. nov. and description of Dictyobacteraceae fam. nov. within the order Ktedonobacterales isolated from Tengu-no-mugimeshi.</title>
        <authorList>
            <person name="Wang C.M."/>
            <person name="Zheng Y."/>
            <person name="Sakai Y."/>
            <person name="Toyoda A."/>
            <person name="Minakuchi Y."/>
            <person name="Abe K."/>
            <person name="Yokota A."/>
            <person name="Yabe S."/>
        </authorList>
    </citation>
    <scope>NUCLEOTIDE SEQUENCE [LARGE SCALE GENOMIC DNA]</scope>
    <source>
        <strain evidence="3">S-27</strain>
    </source>
</reference>
<sequence length="55" mass="6123">MDRQKKTLPLPVGILIVTTVTLGLLAFQRQDLVLAGICATQFGLSIYYGIKWTKE</sequence>
<keyword evidence="1" id="KW-1133">Transmembrane helix</keyword>
<feature type="transmembrane region" description="Helical" evidence="1">
    <location>
        <begin position="7"/>
        <end position="26"/>
    </location>
</feature>
<keyword evidence="1" id="KW-0472">Membrane</keyword>
<evidence type="ECO:0000256" key="1">
    <source>
        <dbReference type="SAM" id="Phobius"/>
    </source>
</evidence>
<evidence type="ECO:0000313" key="2">
    <source>
        <dbReference type="EMBL" id="GCE02998.1"/>
    </source>
</evidence>
<feature type="transmembrane region" description="Helical" evidence="1">
    <location>
        <begin position="32"/>
        <end position="50"/>
    </location>
</feature>
<keyword evidence="1" id="KW-0812">Transmembrane</keyword>
<dbReference type="EMBL" id="BIFQ01000001">
    <property type="protein sequence ID" value="GCE02998.1"/>
    <property type="molecule type" value="Genomic_DNA"/>
</dbReference>
<protein>
    <submittedName>
        <fullName evidence="2">Uncharacterized protein</fullName>
    </submittedName>
</protein>
<dbReference type="AlphaFoldDB" id="A0A401Z858"/>